<proteinExistence type="predicted"/>
<evidence type="ECO:0000313" key="2">
    <source>
        <dbReference type="Proteomes" id="UP000179113"/>
    </source>
</evidence>
<protein>
    <submittedName>
        <fullName evidence="1">Uncharacterized protein</fullName>
    </submittedName>
</protein>
<organism evidence="1 2">
    <name type="scientific">candidate division WWE3 bacterium RIFOXYC1_FULL_39_7</name>
    <dbReference type="NCBI Taxonomy" id="1802643"/>
    <lineage>
        <taxon>Bacteria</taxon>
        <taxon>Katanobacteria</taxon>
    </lineage>
</organism>
<dbReference type="Proteomes" id="UP000179113">
    <property type="component" value="Unassembled WGS sequence"/>
</dbReference>
<evidence type="ECO:0000313" key="1">
    <source>
        <dbReference type="EMBL" id="OGC70587.1"/>
    </source>
</evidence>
<accession>A0A1F4WMD3</accession>
<sequence length="251" mass="27712">MPNVLLLVLPEYESEIKRLLPLLGIRLRIATAEALGDVNPEQVGVMALPVIASDNATPMQIFAIGSESLARRKLLAKWRLNLAKAWRKFSQEYSIHWGSKVDVWPTLPPGMWGMADDASIASMESKLEATTPGASLAYVYVCVNNAATAEIIFTDALGWKREDNVSLDIPKASAVMTFPGEQSKILLIEAAQPWDSYLVFRCSDIRGMLALLTDVCEKLDTNMGVSRHGHTAKVFMSEIFPNVTFELTQAE</sequence>
<comment type="caution">
    <text evidence="1">The sequence shown here is derived from an EMBL/GenBank/DDBJ whole genome shotgun (WGS) entry which is preliminary data.</text>
</comment>
<reference evidence="1 2" key="1">
    <citation type="journal article" date="2016" name="Nat. Commun.">
        <title>Thousands of microbial genomes shed light on interconnected biogeochemical processes in an aquifer system.</title>
        <authorList>
            <person name="Anantharaman K."/>
            <person name="Brown C.T."/>
            <person name="Hug L.A."/>
            <person name="Sharon I."/>
            <person name="Castelle C.J."/>
            <person name="Probst A.J."/>
            <person name="Thomas B.C."/>
            <person name="Singh A."/>
            <person name="Wilkins M.J."/>
            <person name="Karaoz U."/>
            <person name="Brodie E.L."/>
            <person name="Williams K.H."/>
            <person name="Hubbard S.S."/>
            <person name="Banfield J.F."/>
        </authorList>
    </citation>
    <scope>NUCLEOTIDE SEQUENCE [LARGE SCALE GENOMIC DNA]</scope>
</reference>
<dbReference type="EMBL" id="MEWA01000004">
    <property type="protein sequence ID" value="OGC70587.1"/>
    <property type="molecule type" value="Genomic_DNA"/>
</dbReference>
<gene>
    <name evidence="1" type="ORF">A2415_02450</name>
</gene>
<name>A0A1F4WMD3_UNCKA</name>
<dbReference type="AlphaFoldDB" id="A0A1F4WMD3"/>